<dbReference type="InterPro" id="IPR052159">
    <property type="entry name" value="Competence_DNA_uptake"/>
</dbReference>
<dbReference type="STRING" id="644548.SCNU_01515"/>
<evidence type="ECO:0000256" key="5">
    <source>
        <dbReference type="ARBA" id="ARBA00023136"/>
    </source>
</evidence>
<evidence type="ECO:0000256" key="2">
    <source>
        <dbReference type="ARBA" id="ARBA00022475"/>
    </source>
</evidence>
<feature type="transmembrane region" description="Helical" evidence="7">
    <location>
        <begin position="267"/>
        <end position="284"/>
    </location>
</feature>
<keyword evidence="3 7" id="KW-0812">Transmembrane</keyword>
<feature type="transmembrane region" description="Helical" evidence="7">
    <location>
        <begin position="236"/>
        <end position="261"/>
    </location>
</feature>
<feature type="region of interest" description="Disordered" evidence="6">
    <location>
        <begin position="507"/>
        <end position="540"/>
    </location>
</feature>
<dbReference type="NCBIfam" id="TIGR00360">
    <property type="entry name" value="ComEC_N-term"/>
    <property type="match status" value="1"/>
</dbReference>
<sequence length="540" mass="55969">MTTSDLRLAAPAAGCWVAAALTLIVPAGWGAALAGVFTLAAATAGLYARTVDGTARAIAVTSAAACGVIAASALSVVLRIVAVEQAPIGSADGKPVVDVDVRGDPSFTVGGRMRLPVTVRAIGGHRQRPVPATLMASADAADPLPGERYRVRVRVRPPRAGAADRLQAAQLTAVGEVQRLRGPPWWQAVAGRVRERLRDVAQRALPERPAGLLPGLVLGDVSGLDRQTSDDFRSAGLTHLIAVSGSNFTLVCGAVILGIRVSGASEPVVAVLGGAAIVGFVILVRPTDSVLRAAVMGSVGLAAGLGSRRSQALPALGTAVIVVLLLWPQMAVAPGFALSVVATLGLVIWSVPIRRALMRRGMPESVAMLLSMTLAAQVLTTPLLIVLTDTVNLMSVPANLLAVPVVGTAGLLGTAAAVIGAIGPQFGPGGVVAEFLVRAAGPPTRWLIVVADRLGGPAWSTLSVPGWTVGSVFLVCLLGGLAWRRRGDVGGFWHHVRCERSAVSTTRRRRLPDRTRHLTGDGRAQPRRRGRRARHPGPRR</sequence>
<feature type="compositionally biased region" description="Basic residues" evidence="6">
    <location>
        <begin position="525"/>
        <end position="540"/>
    </location>
</feature>
<dbReference type="InterPro" id="IPR004477">
    <property type="entry name" value="ComEC_N"/>
</dbReference>
<keyword evidence="4 7" id="KW-1133">Transmembrane helix</keyword>
<dbReference type="EMBL" id="AEUD01000001">
    <property type="protein sequence ID" value="EGD57015.1"/>
    <property type="molecule type" value="Genomic_DNA"/>
</dbReference>
<evidence type="ECO:0000256" key="4">
    <source>
        <dbReference type="ARBA" id="ARBA00022989"/>
    </source>
</evidence>
<evidence type="ECO:0000313" key="9">
    <source>
        <dbReference type="EMBL" id="EGD57015.1"/>
    </source>
</evidence>
<feature type="transmembrane region" description="Helical" evidence="7">
    <location>
        <begin position="365"/>
        <end position="387"/>
    </location>
</feature>
<dbReference type="AlphaFoldDB" id="F1YDS5"/>
<feature type="transmembrane region" description="Helical" evidence="7">
    <location>
        <begin position="312"/>
        <end position="330"/>
    </location>
</feature>
<feature type="domain" description="ComEC/Rec2-related protein" evidence="8">
    <location>
        <begin position="216"/>
        <end position="482"/>
    </location>
</feature>
<dbReference type="Proteomes" id="UP000035065">
    <property type="component" value="Unassembled WGS sequence"/>
</dbReference>
<feature type="transmembrane region" description="Helical" evidence="7">
    <location>
        <begin position="57"/>
        <end position="78"/>
    </location>
</feature>
<organism evidence="9 10">
    <name type="scientific">Gordonia neofelifaecis NRRL B-59395</name>
    <dbReference type="NCBI Taxonomy" id="644548"/>
    <lineage>
        <taxon>Bacteria</taxon>
        <taxon>Bacillati</taxon>
        <taxon>Actinomycetota</taxon>
        <taxon>Actinomycetes</taxon>
        <taxon>Mycobacteriales</taxon>
        <taxon>Gordoniaceae</taxon>
        <taxon>Gordonia</taxon>
    </lineage>
</organism>
<dbReference type="eggNOG" id="COG0658">
    <property type="taxonomic scope" value="Bacteria"/>
</dbReference>
<gene>
    <name evidence="9" type="ORF">SCNU_01515</name>
</gene>
<dbReference type="PANTHER" id="PTHR30619:SF1">
    <property type="entry name" value="RECOMBINATION PROTEIN 2"/>
    <property type="match status" value="1"/>
</dbReference>
<dbReference type="OrthoDB" id="7177610at2"/>
<dbReference type="RefSeq" id="WP_009677580.1">
    <property type="nucleotide sequence ID" value="NZ_AEUD01000001.1"/>
</dbReference>
<comment type="subcellular location">
    <subcellularLocation>
        <location evidence="1">Cell membrane</location>
        <topology evidence="1">Multi-pass membrane protein</topology>
    </subcellularLocation>
</comment>
<dbReference type="GO" id="GO:0005886">
    <property type="term" value="C:plasma membrane"/>
    <property type="evidence" value="ECO:0007669"/>
    <property type="project" value="UniProtKB-SubCell"/>
</dbReference>
<protein>
    <submittedName>
        <fullName evidence="9">ComEC/Rec2-like protein</fullName>
    </submittedName>
</protein>
<dbReference type="PANTHER" id="PTHR30619">
    <property type="entry name" value="DNA INTERNALIZATION/COMPETENCE PROTEIN COMEC/REC2"/>
    <property type="match status" value="1"/>
</dbReference>
<comment type="caution">
    <text evidence="9">The sequence shown here is derived from an EMBL/GenBank/DDBJ whole genome shotgun (WGS) entry which is preliminary data.</text>
</comment>
<evidence type="ECO:0000256" key="7">
    <source>
        <dbReference type="SAM" id="Phobius"/>
    </source>
</evidence>
<reference evidence="9 10" key="1">
    <citation type="journal article" date="2011" name="J. Bacteriol.">
        <title>Draft Genome Sequence of Gordonia neofelifaecis NRRL B-59395, a Cholesterol-Degrading Actinomycete.</title>
        <authorList>
            <person name="Ge F."/>
            <person name="Li W."/>
            <person name="Chen G."/>
            <person name="Liu Y."/>
            <person name="Zhang G."/>
            <person name="Yong B."/>
            <person name="Wang Q."/>
            <person name="Wang N."/>
            <person name="Huang Z."/>
            <person name="Li W."/>
            <person name="Wang J."/>
            <person name="Wu C."/>
            <person name="Xie Q."/>
            <person name="Liu G."/>
        </authorList>
    </citation>
    <scope>NUCLEOTIDE SEQUENCE [LARGE SCALE GENOMIC DNA]</scope>
    <source>
        <strain evidence="9 10">NRRL B-59395</strain>
    </source>
</reference>
<evidence type="ECO:0000313" key="10">
    <source>
        <dbReference type="Proteomes" id="UP000035065"/>
    </source>
</evidence>
<keyword evidence="2" id="KW-1003">Cell membrane</keyword>
<dbReference type="Pfam" id="PF03772">
    <property type="entry name" value="Competence"/>
    <property type="match status" value="1"/>
</dbReference>
<keyword evidence="5 7" id="KW-0472">Membrane</keyword>
<keyword evidence="10" id="KW-1185">Reference proteome</keyword>
<name>F1YDS5_9ACTN</name>
<evidence type="ECO:0000256" key="6">
    <source>
        <dbReference type="SAM" id="MobiDB-lite"/>
    </source>
</evidence>
<accession>F1YDS5</accession>
<proteinExistence type="predicted"/>
<evidence type="ECO:0000256" key="3">
    <source>
        <dbReference type="ARBA" id="ARBA00022692"/>
    </source>
</evidence>
<evidence type="ECO:0000256" key="1">
    <source>
        <dbReference type="ARBA" id="ARBA00004651"/>
    </source>
</evidence>
<evidence type="ECO:0000259" key="8">
    <source>
        <dbReference type="Pfam" id="PF03772"/>
    </source>
</evidence>
<feature type="transmembrane region" description="Helical" evidence="7">
    <location>
        <begin position="336"/>
        <end position="353"/>
    </location>
</feature>
<feature type="transmembrane region" description="Helical" evidence="7">
    <location>
        <begin position="464"/>
        <end position="483"/>
    </location>
</feature>